<evidence type="ECO:0000313" key="2">
    <source>
        <dbReference type="EMBL" id="AGY56888.1"/>
    </source>
</evidence>
<reference evidence="2 3" key="1">
    <citation type="journal article" date="2013" name="PLoS ONE">
        <title>Cultivation and Complete Genome Sequencing of Gloeobacter kilaueensis sp. nov., from a Lava Cave in Kilauea Caldera, Hawai'i.</title>
        <authorList>
            <person name="Saw J.H."/>
            <person name="Schatz M."/>
            <person name="Brown M.V."/>
            <person name="Kunkel D.D."/>
            <person name="Foster J.S."/>
            <person name="Shick H."/>
            <person name="Christensen S."/>
            <person name="Hou S."/>
            <person name="Wan X."/>
            <person name="Donachie S.P."/>
        </authorList>
    </citation>
    <scope>NUCLEOTIDE SEQUENCE [LARGE SCALE GENOMIC DNA]</scope>
    <source>
        <strain evidence="3">JS</strain>
    </source>
</reference>
<accession>U5QDH2</accession>
<sequence length="113" mass="12983">MGAVRIKESFVYTYFKCGDLKFRTLEEALAYSVATGEDIQELTAKSDPFSERPPRSSRPVSWMLSETWNNPSGYLSTPQDKLRVVEFDRDNYGKTRSRPQRPPRKPTGEEKSS</sequence>
<gene>
    <name evidence="2" type="ORF">GKIL_0642</name>
</gene>
<evidence type="ECO:0000256" key="1">
    <source>
        <dbReference type="SAM" id="MobiDB-lite"/>
    </source>
</evidence>
<proteinExistence type="predicted"/>
<name>U5QDH2_GLOK1</name>
<feature type="compositionally biased region" description="Basic and acidic residues" evidence="1">
    <location>
        <begin position="80"/>
        <end position="93"/>
    </location>
</feature>
<dbReference type="KEGG" id="glj:GKIL_0642"/>
<dbReference type="HOGENOM" id="CLU_2193229_0_0_3"/>
<dbReference type="AlphaFoldDB" id="U5QDH2"/>
<feature type="compositionally biased region" description="Basic residues" evidence="1">
    <location>
        <begin position="95"/>
        <end position="104"/>
    </location>
</feature>
<feature type="region of interest" description="Disordered" evidence="1">
    <location>
        <begin position="41"/>
        <end position="113"/>
    </location>
</feature>
<protein>
    <submittedName>
        <fullName evidence="2">Uncharacterized protein</fullName>
    </submittedName>
</protein>
<dbReference type="EMBL" id="CP003587">
    <property type="protein sequence ID" value="AGY56888.1"/>
    <property type="molecule type" value="Genomic_DNA"/>
</dbReference>
<dbReference type="Proteomes" id="UP000017396">
    <property type="component" value="Chromosome"/>
</dbReference>
<keyword evidence="3" id="KW-1185">Reference proteome</keyword>
<evidence type="ECO:0000313" key="3">
    <source>
        <dbReference type="Proteomes" id="UP000017396"/>
    </source>
</evidence>
<organism evidence="2 3">
    <name type="scientific">Gloeobacter kilaueensis (strain ATCC BAA-2537 / CCAP 1431/1 / ULC 316 / JS1)</name>
    <dbReference type="NCBI Taxonomy" id="1183438"/>
    <lineage>
        <taxon>Bacteria</taxon>
        <taxon>Bacillati</taxon>
        <taxon>Cyanobacteriota</taxon>
        <taxon>Cyanophyceae</taxon>
        <taxon>Gloeobacterales</taxon>
        <taxon>Gloeobacteraceae</taxon>
        <taxon>Gloeobacter</taxon>
    </lineage>
</organism>
<feature type="compositionally biased region" description="Polar residues" evidence="1">
    <location>
        <begin position="64"/>
        <end position="79"/>
    </location>
</feature>